<accession>A0ABP9X8M0</accession>
<name>A0ABP9X8M0_9CHLR</name>
<dbReference type="PROSITE" id="PS00086">
    <property type="entry name" value="CYTOCHROME_P450"/>
    <property type="match status" value="1"/>
</dbReference>
<keyword evidence="9" id="KW-1185">Reference proteome</keyword>
<organism evidence="8 9">
    <name type="scientific">Herpetosiphon gulosus</name>
    <dbReference type="NCBI Taxonomy" id="1973496"/>
    <lineage>
        <taxon>Bacteria</taxon>
        <taxon>Bacillati</taxon>
        <taxon>Chloroflexota</taxon>
        <taxon>Chloroflexia</taxon>
        <taxon>Herpetosiphonales</taxon>
        <taxon>Herpetosiphonaceae</taxon>
        <taxon>Herpetosiphon</taxon>
    </lineage>
</organism>
<keyword evidence="4 7" id="KW-0560">Oxidoreductase</keyword>
<evidence type="ECO:0000256" key="6">
    <source>
        <dbReference type="ARBA" id="ARBA00023033"/>
    </source>
</evidence>
<dbReference type="Gene3D" id="1.10.630.10">
    <property type="entry name" value="Cytochrome P450"/>
    <property type="match status" value="1"/>
</dbReference>
<dbReference type="PANTHER" id="PTHR24291">
    <property type="entry name" value="CYTOCHROME P450 FAMILY 4"/>
    <property type="match status" value="1"/>
</dbReference>
<dbReference type="PRINTS" id="PR00385">
    <property type="entry name" value="P450"/>
</dbReference>
<dbReference type="PANTHER" id="PTHR24291:SF50">
    <property type="entry name" value="BIFUNCTIONAL ALBAFLAVENONE MONOOXYGENASE_TERPENE SYNTHASE"/>
    <property type="match status" value="1"/>
</dbReference>
<gene>
    <name evidence="8" type="primary">ptlI_3</name>
    <name evidence="8" type="ORF">Hgul01_04609</name>
</gene>
<comment type="caution">
    <text evidence="8">The sequence shown here is derived from an EMBL/GenBank/DDBJ whole genome shotgun (WGS) entry which is preliminary data.</text>
</comment>
<dbReference type="InterPro" id="IPR050196">
    <property type="entry name" value="Cytochrome_P450_Monoox"/>
</dbReference>
<dbReference type="SUPFAM" id="SSF48264">
    <property type="entry name" value="Cytochrome P450"/>
    <property type="match status" value="1"/>
</dbReference>
<evidence type="ECO:0000256" key="2">
    <source>
        <dbReference type="ARBA" id="ARBA00022617"/>
    </source>
</evidence>
<dbReference type="EMBL" id="BAABRU010000024">
    <property type="protein sequence ID" value="GAA5530786.1"/>
    <property type="molecule type" value="Genomic_DNA"/>
</dbReference>
<keyword evidence="2 7" id="KW-0349">Heme</keyword>
<dbReference type="InterPro" id="IPR017972">
    <property type="entry name" value="Cyt_P450_CS"/>
</dbReference>
<protein>
    <submittedName>
        <fullName evidence="8">Pentalenene oxygenase</fullName>
    </submittedName>
</protein>
<dbReference type="PRINTS" id="PR00465">
    <property type="entry name" value="EP450IV"/>
</dbReference>
<dbReference type="InterPro" id="IPR002403">
    <property type="entry name" value="Cyt_P450_E_grp-IV"/>
</dbReference>
<evidence type="ECO:0000313" key="8">
    <source>
        <dbReference type="EMBL" id="GAA5530786.1"/>
    </source>
</evidence>
<evidence type="ECO:0000256" key="7">
    <source>
        <dbReference type="RuleBase" id="RU000461"/>
    </source>
</evidence>
<dbReference type="InterPro" id="IPR036396">
    <property type="entry name" value="Cyt_P450_sf"/>
</dbReference>
<proteinExistence type="inferred from homology"/>
<keyword evidence="5 7" id="KW-0408">Iron</keyword>
<dbReference type="InterPro" id="IPR001128">
    <property type="entry name" value="Cyt_P450"/>
</dbReference>
<evidence type="ECO:0000256" key="4">
    <source>
        <dbReference type="ARBA" id="ARBA00023002"/>
    </source>
</evidence>
<dbReference type="RefSeq" id="WP_345724380.1">
    <property type="nucleotide sequence ID" value="NZ_BAABRU010000024.1"/>
</dbReference>
<keyword evidence="3 7" id="KW-0479">Metal-binding</keyword>
<keyword evidence="6 7" id="KW-0503">Monooxygenase</keyword>
<evidence type="ECO:0000256" key="5">
    <source>
        <dbReference type="ARBA" id="ARBA00023004"/>
    </source>
</evidence>
<evidence type="ECO:0000313" key="9">
    <source>
        <dbReference type="Proteomes" id="UP001428290"/>
    </source>
</evidence>
<dbReference type="Proteomes" id="UP001428290">
    <property type="component" value="Unassembled WGS sequence"/>
</dbReference>
<evidence type="ECO:0000256" key="3">
    <source>
        <dbReference type="ARBA" id="ARBA00022723"/>
    </source>
</evidence>
<reference evidence="8 9" key="1">
    <citation type="submission" date="2024-02" db="EMBL/GenBank/DDBJ databases">
        <title>Herpetosiphon gulosus NBRC 112829.</title>
        <authorList>
            <person name="Ichikawa N."/>
            <person name="Katano-Makiyama Y."/>
            <person name="Hidaka K."/>
        </authorList>
    </citation>
    <scope>NUCLEOTIDE SEQUENCE [LARGE SCALE GENOMIC DNA]</scope>
    <source>
        <strain evidence="8 9">NBRC 112829</strain>
    </source>
</reference>
<sequence>MPTPTVLQTIPSMPRYPIIGNVGALRRDRLAFFQAVFDTCGAVGVFHFGSKPVLMVADPALIQTLLVDHSPALQKTTRLRTLLQTVVGNSLLTLEGADHHIQRRLLAPVFQPRTIAAHTALIRNETQHWLAAWPRTPHDVYASMQDLSLRLNHRLLFGSDLATQPQIVAAWTAVTAMVNHAMTQVVTPPRWVPTLRHRRFHAARRTLDAALLPLIQLRRHEPTPHDLISHVLEAARGEGVSLTDADIRDQVMAFFIAGHEPLAAALTWAWYVLATEPDITQQLRYTIDHAPDETPPALLTQTLAEVLRLYPPVYVFTRRVIAPIDLPGLGVLPSGLTLGFSPFIIQRNPQWYPNPTQFDPSRFAPEAAAARPRLSYIPFGIGAHQCIGMHLALQQLTTVMQTVLQAGIPRLVDATPVGFKPRIVLEPDRALLGLSQETQKFGGSIKEY</sequence>
<evidence type="ECO:0000256" key="1">
    <source>
        <dbReference type="ARBA" id="ARBA00010617"/>
    </source>
</evidence>
<comment type="similarity">
    <text evidence="1 7">Belongs to the cytochrome P450 family.</text>
</comment>
<dbReference type="Pfam" id="PF00067">
    <property type="entry name" value="p450"/>
    <property type="match status" value="1"/>
</dbReference>